<evidence type="ECO:0000256" key="15">
    <source>
        <dbReference type="SAM" id="Phobius"/>
    </source>
</evidence>
<dbReference type="SMART" id="SM00044">
    <property type="entry name" value="CYCc"/>
    <property type="match status" value="1"/>
</dbReference>
<gene>
    <name evidence="19" type="primary">LOC106813194</name>
</gene>
<evidence type="ECO:0000259" key="17">
    <source>
        <dbReference type="PROSITE" id="PS50125"/>
    </source>
</evidence>
<keyword evidence="8" id="KW-0067">ATP-binding</keyword>
<evidence type="ECO:0000256" key="4">
    <source>
        <dbReference type="ARBA" id="ARBA00012201"/>
    </source>
</evidence>
<evidence type="ECO:0000313" key="18">
    <source>
        <dbReference type="Proteomes" id="UP000695022"/>
    </source>
</evidence>
<feature type="chain" id="PRO_5046961337" description="adenylate cyclase" evidence="16">
    <location>
        <begin position="20"/>
        <end position="390"/>
    </location>
</feature>
<evidence type="ECO:0000313" key="19">
    <source>
        <dbReference type="RefSeq" id="XP_014672747.1"/>
    </source>
</evidence>
<name>A0ABM1EKM6_PRICU</name>
<dbReference type="GeneID" id="106813194"/>
<dbReference type="InterPro" id="IPR001054">
    <property type="entry name" value="A/G_cyclase"/>
</dbReference>
<keyword evidence="18" id="KW-1185">Reference proteome</keyword>
<dbReference type="CDD" id="cd07302">
    <property type="entry name" value="CHD"/>
    <property type="match status" value="1"/>
</dbReference>
<keyword evidence="7" id="KW-0547">Nucleotide-binding</keyword>
<evidence type="ECO:0000256" key="8">
    <source>
        <dbReference type="ARBA" id="ARBA00022840"/>
    </source>
</evidence>
<evidence type="ECO:0000256" key="5">
    <source>
        <dbReference type="ARBA" id="ARBA00022692"/>
    </source>
</evidence>
<organism evidence="18 19">
    <name type="scientific">Priapulus caudatus</name>
    <name type="common">Priapulid worm</name>
    <dbReference type="NCBI Taxonomy" id="37621"/>
    <lineage>
        <taxon>Eukaryota</taxon>
        <taxon>Metazoa</taxon>
        <taxon>Ecdysozoa</taxon>
        <taxon>Scalidophora</taxon>
        <taxon>Priapulida</taxon>
        <taxon>Priapulimorpha</taxon>
        <taxon>Priapulimorphida</taxon>
        <taxon>Priapulidae</taxon>
        <taxon>Priapulus</taxon>
    </lineage>
</organism>
<keyword evidence="13 14" id="KW-0456">Lyase</keyword>
<keyword evidence="9" id="KW-0460">Magnesium</keyword>
<comment type="subcellular location">
    <subcellularLocation>
        <location evidence="3">Membrane</location>
        <topology evidence="3">Multi-pass membrane protein</topology>
    </subcellularLocation>
</comment>
<dbReference type="Pfam" id="PF00211">
    <property type="entry name" value="Guanylate_cyc"/>
    <property type="match status" value="1"/>
</dbReference>
<keyword evidence="16" id="KW-0732">Signal</keyword>
<keyword evidence="12 15" id="KW-0472">Membrane</keyword>
<evidence type="ECO:0000256" key="1">
    <source>
        <dbReference type="ARBA" id="ARBA00001593"/>
    </source>
</evidence>
<evidence type="ECO:0000256" key="7">
    <source>
        <dbReference type="ARBA" id="ARBA00022741"/>
    </source>
</evidence>
<dbReference type="SUPFAM" id="SSF55073">
    <property type="entry name" value="Nucleotide cyclase"/>
    <property type="match status" value="1"/>
</dbReference>
<sequence>MGVLMVLLSISLLIQISHVTKTVLMVVITVSQCLVNLLTVAAVYDEHDRNLIIKQASYVANVSLTTPPSPPPLPLLTTSPKLFVGTKYSVSFMMVVVVIAVLYLNRHIEIMSRKLFLRKTQVAEQRTVVESMRRKNQDLVFNLLPTHVAAHFLGAKKEDEELYAQSYDEVGVMFASVPNFSDFYNEDGANNQGIECLRFLNEVISDYDALLSEPMFHNITKIKTIGSTYMAASGMARSITAKCTDTTQVTERWQHLMELTEFAMAMKETLCTINAQSFNNFVLRIGINNGPILAGVIGARKPHYDIWGNTVNVASRMESTGQAGHIQVIESTMVILKQFGYMFEKRGIVTVKGKGEMLTYYLIGKQDVRATITALPNTPDIDIPTVTSYK</sequence>
<evidence type="ECO:0000256" key="2">
    <source>
        <dbReference type="ARBA" id="ARBA00001946"/>
    </source>
</evidence>
<evidence type="ECO:0000256" key="9">
    <source>
        <dbReference type="ARBA" id="ARBA00022842"/>
    </source>
</evidence>
<comment type="similarity">
    <text evidence="14">Belongs to the adenylyl cyclase class-4/guanylyl cyclase family.</text>
</comment>
<evidence type="ECO:0000256" key="10">
    <source>
        <dbReference type="ARBA" id="ARBA00022989"/>
    </source>
</evidence>
<keyword evidence="10 15" id="KW-1133">Transmembrane helix</keyword>
<comment type="catalytic activity">
    <reaction evidence="1">
        <text>ATP = 3',5'-cyclic AMP + diphosphate</text>
        <dbReference type="Rhea" id="RHEA:15389"/>
        <dbReference type="ChEBI" id="CHEBI:30616"/>
        <dbReference type="ChEBI" id="CHEBI:33019"/>
        <dbReference type="ChEBI" id="CHEBI:58165"/>
        <dbReference type="EC" id="4.6.1.1"/>
    </reaction>
</comment>
<feature type="domain" description="Guanylate cyclase" evidence="17">
    <location>
        <begin position="171"/>
        <end position="318"/>
    </location>
</feature>
<comment type="cofactor">
    <cofactor evidence="2">
        <name>Mg(2+)</name>
        <dbReference type="ChEBI" id="CHEBI:18420"/>
    </cofactor>
</comment>
<protein>
    <recommendedName>
        <fullName evidence="4">adenylate cyclase</fullName>
        <ecNumber evidence="4">4.6.1.1</ecNumber>
    </recommendedName>
</protein>
<dbReference type="PANTHER" id="PTHR45627:SF30">
    <property type="entry name" value="ADENYLATE CYCLASE TYPE 3"/>
    <property type="match status" value="1"/>
</dbReference>
<evidence type="ECO:0000256" key="14">
    <source>
        <dbReference type="RuleBase" id="RU000405"/>
    </source>
</evidence>
<feature type="signal peptide" evidence="16">
    <location>
        <begin position="1"/>
        <end position="19"/>
    </location>
</feature>
<accession>A0ABM1EKM6</accession>
<keyword evidence="6" id="KW-0479">Metal-binding</keyword>
<evidence type="ECO:0000256" key="16">
    <source>
        <dbReference type="SAM" id="SignalP"/>
    </source>
</evidence>
<dbReference type="PROSITE" id="PS00452">
    <property type="entry name" value="GUANYLATE_CYCLASE_1"/>
    <property type="match status" value="1"/>
</dbReference>
<dbReference type="EC" id="4.6.1.1" evidence="4"/>
<evidence type="ECO:0000256" key="3">
    <source>
        <dbReference type="ARBA" id="ARBA00004141"/>
    </source>
</evidence>
<keyword evidence="5 15" id="KW-0812">Transmembrane</keyword>
<evidence type="ECO:0000256" key="12">
    <source>
        <dbReference type="ARBA" id="ARBA00023136"/>
    </source>
</evidence>
<evidence type="ECO:0000256" key="6">
    <source>
        <dbReference type="ARBA" id="ARBA00022723"/>
    </source>
</evidence>
<dbReference type="Gene3D" id="3.30.70.1230">
    <property type="entry name" value="Nucleotide cyclase"/>
    <property type="match status" value="1"/>
</dbReference>
<reference evidence="19" key="1">
    <citation type="submission" date="2025-08" db="UniProtKB">
        <authorList>
            <consortium name="RefSeq"/>
        </authorList>
    </citation>
    <scope>IDENTIFICATION</scope>
</reference>
<evidence type="ECO:0000256" key="13">
    <source>
        <dbReference type="ARBA" id="ARBA00023239"/>
    </source>
</evidence>
<dbReference type="PROSITE" id="PS50125">
    <property type="entry name" value="GUANYLATE_CYCLASE_2"/>
    <property type="match status" value="1"/>
</dbReference>
<keyword evidence="11" id="KW-0115">cAMP biosynthesis</keyword>
<dbReference type="PANTHER" id="PTHR45627">
    <property type="entry name" value="ADENYLATE CYCLASE TYPE 1"/>
    <property type="match status" value="1"/>
</dbReference>
<dbReference type="InterPro" id="IPR029787">
    <property type="entry name" value="Nucleotide_cyclase"/>
</dbReference>
<proteinExistence type="inferred from homology"/>
<dbReference type="RefSeq" id="XP_014672747.1">
    <property type="nucleotide sequence ID" value="XM_014817261.1"/>
</dbReference>
<dbReference type="Proteomes" id="UP000695022">
    <property type="component" value="Unplaced"/>
</dbReference>
<dbReference type="InterPro" id="IPR018297">
    <property type="entry name" value="A/G_cyclase_CS"/>
</dbReference>
<feature type="transmembrane region" description="Helical" evidence="15">
    <location>
        <begin position="82"/>
        <end position="104"/>
    </location>
</feature>
<evidence type="ECO:0000256" key="11">
    <source>
        <dbReference type="ARBA" id="ARBA00022998"/>
    </source>
</evidence>